<evidence type="ECO:0000313" key="4">
    <source>
        <dbReference type="Proteomes" id="UP000032233"/>
    </source>
</evidence>
<evidence type="ECO:0000256" key="1">
    <source>
        <dbReference type="ARBA" id="ARBA00007430"/>
    </source>
</evidence>
<dbReference type="InterPro" id="IPR051203">
    <property type="entry name" value="Polysaccharide_Synthase-Rel"/>
</dbReference>
<dbReference type="PANTHER" id="PTHR43318:SF2">
    <property type="entry name" value="UDP-N-ACETYLGLUCOSAMINE 4,6-DEHYDRATASE (INVERTING)"/>
    <property type="match status" value="1"/>
</dbReference>
<name>A0A0D2JPJ1_9BACT</name>
<dbReference type="Proteomes" id="UP000032233">
    <property type="component" value="Unassembled WGS sequence"/>
</dbReference>
<dbReference type="OrthoDB" id="9769113at2"/>
<keyword evidence="4" id="KW-1185">Reference proteome</keyword>
<proteinExistence type="inferred from homology"/>
<dbReference type="SUPFAM" id="SSF51735">
    <property type="entry name" value="NAD(P)-binding Rossmann-fold domains"/>
    <property type="match status" value="1"/>
</dbReference>
<dbReference type="InterPro" id="IPR003869">
    <property type="entry name" value="Polysac_CapD-like"/>
</dbReference>
<protein>
    <submittedName>
        <fullName evidence="3">Polysaccharide biosynthesis protein CapD</fullName>
    </submittedName>
</protein>
<dbReference type="Gene3D" id="3.40.50.720">
    <property type="entry name" value="NAD(P)-binding Rossmann-like Domain"/>
    <property type="match status" value="1"/>
</dbReference>
<dbReference type="STRING" id="1429043.X474_24295"/>
<comment type="similarity">
    <text evidence="1">Belongs to the polysaccharide synthase family.</text>
</comment>
<evidence type="ECO:0000313" key="3">
    <source>
        <dbReference type="EMBL" id="KIX11400.1"/>
    </source>
</evidence>
<dbReference type="PATRIC" id="fig|1429043.3.peg.5138"/>
<dbReference type="EMBL" id="AZAC01000056">
    <property type="protein sequence ID" value="KIX11400.1"/>
    <property type="molecule type" value="Genomic_DNA"/>
</dbReference>
<dbReference type="AlphaFoldDB" id="A0A0D2JPJ1"/>
<dbReference type="InterPro" id="IPR036291">
    <property type="entry name" value="NAD(P)-bd_dom_sf"/>
</dbReference>
<feature type="domain" description="Polysaccharide biosynthesis protein CapD-like" evidence="2">
    <location>
        <begin position="12"/>
        <end position="291"/>
    </location>
</feature>
<comment type="caution">
    <text evidence="3">The sequence shown here is derived from an EMBL/GenBank/DDBJ whole genome shotgun (WGS) entry which is preliminary data.</text>
</comment>
<dbReference type="PANTHER" id="PTHR43318">
    <property type="entry name" value="UDP-N-ACETYLGLUCOSAMINE 4,6-DEHYDRATASE"/>
    <property type="match status" value="1"/>
</dbReference>
<gene>
    <name evidence="3" type="ORF">X474_24295</name>
</gene>
<organism evidence="3 4">
    <name type="scientific">Dethiosulfatarculus sandiegensis</name>
    <dbReference type="NCBI Taxonomy" id="1429043"/>
    <lineage>
        <taxon>Bacteria</taxon>
        <taxon>Pseudomonadati</taxon>
        <taxon>Thermodesulfobacteriota</taxon>
        <taxon>Desulfarculia</taxon>
        <taxon>Desulfarculales</taxon>
        <taxon>Desulfarculaceae</taxon>
        <taxon>Dethiosulfatarculus</taxon>
    </lineage>
</organism>
<sequence length="353" mass="39469">MQKFFKGAKVGVTGVGGTVGRELLLQLLNLPVDEVRGLEIHESHLFSLDEEYRDEERYHPFLCDISESHNLERMFSDLDYVFHTAAFKHVPLCEKSPFTAVKTNILGVESVIRAALSCKVRKVLFTSSDKAVNPTNVMGTSKLMGERMMTAANSMSHGDGDTAFTSTRFGNVVGSSGSVVPLFCQQIAKGGPVTLTDPMMTRFVMSLSQATELVMQSMTLAKGGEVFVTKMPVVSIKELAEVMIELLAPVYERKPEDVELKIIGPRPGEKMYEELLNEEEVRRTLDAGPFFAILPAFRNIYEKVEYTYEEVDTKPAAGVYNSFKQQPFTINEIRDFLFLPGVLPDEIREKLET</sequence>
<dbReference type="Pfam" id="PF02719">
    <property type="entry name" value="Polysacc_synt_2"/>
    <property type="match status" value="1"/>
</dbReference>
<accession>A0A0D2JPJ1</accession>
<reference evidence="3 4" key="1">
    <citation type="submission" date="2013-11" db="EMBL/GenBank/DDBJ databases">
        <title>Metagenomic analysis of a methanogenic consortium involved in long chain n-alkane degradation.</title>
        <authorList>
            <person name="Davidova I.A."/>
            <person name="Callaghan A.V."/>
            <person name="Wawrik B."/>
            <person name="Pruitt S."/>
            <person name="Marks C."/>
            <person name="Duncan K.E."/>
            <person name="Suflita J.M."/>
        </authorList>
    </citation>
    <scope>NUCLEOTIDE SEQUENCE [LARGE SCALE GENOMIC DNA]</scope>
    <source>
        <strain evidence="3 4">SPR</strain>
    </source>
</reference>
<evidence type="ECO:0000259" key="2">
    <source>
        <dbReference type="Pfam" id="PF02719"/>
    </source>
</evidence>
<dbReference type="InParanoid" id="A0A0D2JPJ1"/>